<reference evidence="3" key="1">
    <citation type="submission" date="2016-06" db="UniProtKB">
        <authorList>
            <consortium name="WormBaseParasite"/>
        </authorList>
    </citation>
    <scope>IDENTIFICATION</scope>
</reference>
<sequence length="45" mass="5100">MVVQLSLLLVGIILVTVFRRRLVPLCLIPEIGVPTKYKAGTFYRL</sequence>
<gene>
    <name evidence="1" type="ORF">GPUH_LOCUS25394</name>
</gene>
<proteinExistence type="predicted"/>
<keyword evidence="2" id="KW-1185">Reference proteome</keyword>
<reference evidence="1 2" key="2">
    <citation type="submission" date="2018-11" db="EMBL/GenBank/DDBJ databases">
        <authorList>
            <consortium name="Pathogen Informatics"/>
        </authorList>
    </citation>
    <scope>NUCLEOTIDE SEQUENCE [LARGE SCALE GENOMIC DNA]</scope>
</reference>
<dbReference type="WBParaSite" id="GPUH_0002542201-mRNA-1">
    <property type="protein sequence ID" value="GPUH_0002542201-mRNA-1"/>
    <property type="gene ID" value="GPUH_0002542201"/>
</dbReference>
<dbReference type="OrthoDB" id="370281at2759"/>
<evidence type="ECO:0000313" key="1">
    <source>
        <dbReference type="EMBL" id="VDN44149.1"/>
    </source>
</evidence>
<accession>A0A183EWQ1</accession>
<organism evidence="3">
    <name type="scientific">Gongylonema pulchrum</name>
    <dbReference type="NCBI Taxonomy" id="637853"/>
    <lineage>
        <taxon>Eukaryota</taxon>
        <taxon>Metazoa</taxon>
        <taxon>Ecdysozoa</taxon>
        <taxon>Nematoda</taxon>
        <taxon>Chromadorea</taxon>
        <taxon>Rhabditida</taxon>
        <taxon>Spirurina</taxon>
        <taxon>Spiruromorpha</taxon>
        <taxon>Spiruroidea</taxon>
        <taxon>Gongylonematidae</taxon>
        <taxon>Gongylonema</taxon>
    </lineage>
</organism>
<name>A0A183EWQ1_9BILA</name>
<dbReference type="Proteomes" id="UP000271098">
    <property type="component" value="Unassembled WGS sequence"/>
</dbReference>
<evidence type="ECO:0000313" key="3">
    <source>
        <dbReference type="WBParaSite" id="GPUH_0002542201-mRNA-1"/>
    </source>
</evidence>
<dbReference type="EMBL" id="UYRT01104991">
    <property type="protein sequence ID" value="VDN44149.1"/>
    <property type="molecule type" value="Genomic_DNA"/>
</dbReference>
<dbReference type="AlphaFoldDB" id="A0A183EWQ1"/>
<protein>
    <submittedName>
        <fullName evidence="3">Branched-chain amino acid ABC transporter permease</fullName>
    </submittedName>
</protein>
<evidence type="ECO:0000313" key="2">
    <source>
        <dbReference type="Proteomes" id="UP000271098"/>
    </source>
</evidence>